<gene>
    <name evidence="1" type="ORF">LCGC14_0231950</name>
</gene>
<evidence type="ECO:0000313" key="1">
    <source>
        <dbReference type="EMBL" id="KKN90082.1"/>
    </source>
</evidence>
<evidence type="ECO:0008006" key="2">
    <source>
        <dbReference type="Google" id="ProtNLM"/>
    </source>
</evidence>
<dbReference type="EMBL" id="LAZR01000113">
    <property type="protein sequence ID" value="KKN90082.1"/>
    <property type="molecule type" value="Genomic_DNA"/>
</dbReference>
<dbReference type="InterPro" id="IPR014974">
    <property type="entry name" value="DUF1833"/>
</dbReference>
<name>A0A0F9URF0_9ZZZZ</name>
<reference evidence="1" key="1">
    <citation type="journal article" date="2015" name="Nature">
        <title>Complex archaea that bridge the gap between prokaryotes and eukaryotes.</title>
        <authorList>
            <person name="Spang A."/>
            <person name="Saw J.H."/>
            <person name="Jorgensen S.L."/>
            <person name="Zaremba-Niedzwiedzka K."/>
            <person name="Martijn J."/>
            <person name="Lind A.E."/>
            <person name="van Eijk R."/>
            <person name="Schleper C."/>
            <person name="Guy L."/>
            <person name="Ettema T.J."/>
        </authorList>
    </citation>
    <scope>NUCLEOTIDE SEQUENCE</scope>
</reference>
<organism evidence="1">
    <name type="scientific">marine sediment metagenome</name>
    <dbReference type="NCBI Taxonomy" id="412755"/>
    <lineage>
        <taxon>unclassified sequences</taxon>
        <taxon>metagenomes</taxon>
        <taxon>ecological metagenomes</taxon>
    </lineage>
</organism>
<sequence>MTTQALKELLYDQETEEVLVVLITISHDDLASPVRVCSDSENITSRSDLFVAYPFEITLPTDDPEDLPSINLRIDNVDRTIVQNVRSITSAPSVLVEVIRASAPDTVEVSLPDFKIERINFDALTVSGSLTLESFLQEPYPTATFDPARFPGGF</sequence>
<proteinExistence type="predicted"/>
<dbReference type="Pfam" id="PF08875">
    <property type="entry name" value="DUF1833"/>
    <property type="match status" value="1"/>
</dbReference>
<dbReference type="AlphaFoldDB" id="A0A0F9URF0"/>
<accession>A0A0F9URF0</accession>
<comment type="caution">
    <text evidence="1">The sequence shown here is derived from an EMBL/GenBank/DDBJ whole genome shotgun (WGS) entry which is preliminary data.</text>
</comment>
<protein>
    <recommendedName>
        <fullName evidence="2">DUF1833 domain-containing protein</fullName>
    </recommendedName>
</protein>